<proteinExistence type="predicted"/>
<dbReference type="Pfam" id="PF00582">
    <property type="entry name" value="Usp"/>
    <property type="match status" value="1"/>
</dbReference>
<dbReference type="InterPro" id="IPR014729">
    <property type="entry name" value="Rossmann-like_a/b/a_fold"/>
</dbReference>
<dbReference type="Gene3D" id="3.40.50.620">
    <property type="entry name" value="HUPs"/>
    <property type="match status" value="1"/>
</dbReference>
<reference evidence="3" key="1">
    <citation type="journal article" date="2019" name="Int. J. Syst. Evol. Microbiol.">
        <title>The Global Catalogue of Microorganisms (GCM) 10K type strain sequencing project: providing services to taxonomists for standard genome sequencing and annotation.</title>
        <authorList>
            <consortium name="The Broad Institute Genomics Platform"/>
            <consortium name="The Broad Institute Genome Sequencing Center for Infectious Disease"/>
            <person name="Wu L."/>
            <person name="Ma J."/>
        </authorList>
    </citation>
    <scope>NUCLEOTIDE SEQUENCE [LARGE SCALE GENOMIC DNA]</scope>
    <source>
        <strain evidence="3">JCM 31486</strain>
    </source>
</reference>
<name>A0ABW3MPE7_9PSEU</name>
<feature type="non-terminal residue" evidence="2">
    <location>
        <position position="71"/>
    </location>
</feature>
<feature type="domain" description="UspA" evidence="1">
    <location>
        <begin position="5"/>
        <end position="62"/>
    </location>
</feature>
<accession>A0ABW3MPE7</accession>
<dbReference type="InterPro" id="IPR006016">
    <property type="entry name" value="UspA"/>
</dbReference>
<keyword evidence="3" id="KW-1185">Reference proteome</keyword>
<evidence type="ECO:0000313" key="3">
    <source>
        <dbReference type="Proteomes" id="UP001597045"/>
    </source>
</evidence>
<comment type="caution">
    <text evidence="2">The sequence shown here is derived from an EMBL/GenBank/DDBJ whole genome shotgun (WGS) entry which is preliminary data.</text>
</comment>
<dbReference type="Proteomes" id="UP001597045">
    <property type="component" value="Unassembled WGS sequence"/>
</dbReference>
<evidence type="ECO:0000313" key="2">
    <source>
        <dbReference type="EMBL" id="MFD1051365.1"/>
    </source>
</evidence>
<sequence length="71" mass="7330">MTEPRPILVGIDGSAASRAALRWATAEAAAATGVPYVVSTLSSVAVEDIAKTDYATDDPLEVLRRSTGLSP</sequence>
<dbReference type="SUPFAM" id="SSF52402">
    <property type="entry name" value="Adenine nucleotide alpha hydrolases-like"/>
    <property type="match status" value="1"/>
</dbReference>
<gene>
    <name evidence="2" type="ORF">ACFQ1S_40400</name>
</gene>
<evidence type="ECO:0000259" key="1">
    <source>
        <dbReference type="Pfam" id="PF00582"/>
    </source>
</evidence>
<dbReference type="EMBL" id="JBHTIS010003534">
    <property type="protein sequence ID" value="MFD1051365.1"/>
    <property type="molecule type" value="Genomic_DNA"/>
</dbReference>
<protein>
    <submittedName>
        <fullName evidence="2">Universal stress protein</fullName>
    </submittedName>
</protein>
<organism evidence="2 3">
    <name type="scientific">Kibdelosporangium lantanae</name>
    <dbReference type="NCBI Taxonomy" id="1497396"/>
    <lineage>
        <taxon>Bacteria</taxon>
        <taxon>Bacillati</taxon>
        <taxon>Actinomycetota</taxon>
        <taxon>Actinomycetes</taxon>
        <taxon>Pseudonocardiales</taxon>
        <taxon>Pseudonocardiaceae</taxon>
        <taxon>Kibdelosporangium</taxon>
    </lineage>
</organism>